<name>A0ABS3T308_9FLAO</name>
<keyword evidence="2" id="KW-0808">Transferase</keyword>
<dbReference type="Proteomes" id="UP000676776">
    <property type="component" value="Unassembled WGS sequence"/>
</dbReference>
<evidence type="ECO:0000313" key="2">
    <source>
        <dbReference type="EMBL" id="MBO3117122.1"/>
    </source>
</evidence>
<dbReference type="GO" id="GO:0008168">
    <property type="term" value="F:methyltransferase activity"/>
    <property type="evidence" value="ECO:0007669"/>
    <property type="project" value="UniProtKB-KW"/>
</dbReference>
<dbReference type="InterPro" id="IPR029063">
    <property type="entry name" value="SAM-dependent_MTases_sf"/>
</dbReference>
<evidence type="ECO:0000313" key="3">
    <source>
        <dbReference type="Proteomes" id="UP000676776"/>
    </source>
</evidence>
<dbReference type="Pfam" id="PF13847">
    <property type="entry name" value="Methyltransf_31"/>
    <property type="match status" value="1"/>
</dbReference>
<dbReference type="Gene3D" id="3.40.50.150">
    <property type="entry name" value="Vaccinia Virus protein VP39"/>
    <property type="match status" value="1"/>
</dbReference>
<proteinExistence type="predicted"/>
<evidence type="ECO:0000259" key="1">
    <source>
        <dbReference type="Pfam" id="PF13847"/>
    </source>
</evidence>
<reference evidence="2 3" key="1">
    <citation type="submission" date="2021-03" db="EMBL/GenBank/DDBJ databases">
        <title>Winogradskyella sp. nov., isolated from costal sediment.</title>
        <authorList>
            <person name="Gao C."/>
        </authorList>
    </citation>
    <scope>NUCLEOTIDE SEQUENCE [LARGE SCALE GENOMIC DNA]</scope>
    <source>
        <strain evidence="2 3">DF17</strain>
    </source>
</reference>
<comment type="caution">
    <text evidence="2">The sequence shown here is derived from an EMBL/GenBank/DDBJ whole genome shotgun (WGS) entry which is preliminary data.</text>
</comment>
<organism evidence="2 3">
    <name type="scientific">Winogradskyella pelagia</name>
    <dbReference type="NCBI Taxonomy" id="2819984"/>
    <lineage>
        <taxon>Bacteria</taxon>
        <taxon>Pseudomonadati</taxon>
        <taxon>Bacteroidota</taxon>
        <taxon>Flavobacteriia</taxon>
        <taxon>Flavobacteriales</taxon>
        <taxon>Flavobacteriaceae</taxon>
        <taxon>Winogradskyella</taxon>
    </lineage>
</organism>
<feature type="domain" description="Methyltransferase" evidence="1">
    <location>
        <begin position="44"/>
        <end position="123"/>
    </location>
</feature>
<dbReference type="EMBL" id="JAGEVF010000007">
    <property type="protein sequence ID" value="MBO3117122.1"/>
    <property type="molecule type" value="Genomic_DNA"/>
</dbReference>
<dbReference type="GO" id="GO:0032259">
    <property type="term" value="P:methylation"/>
    <property type="evidence" value="ECO:0007669"/>
    <property type="project" value="UniProtKB-KW"/>
</dbReference>
<dbReference type="RefSeq" id="WP_208154481.1">
    <property type="nucleotide sequence ID" value="NZ_JAGEVF010000007.1"/>
</dbReference>
<keyword evidence="3" id="KW-1185">Reference proteome</keyword>
<keyword evidence="2" id="KW-0489">Methyltransferase</keyword>
<dbReference type="InterPro" id="IPR025714">
    <property type="entry name" value="Methyltranfer_dom"/>
</dbReference>
<dbReference type="SUPFAM" id="SSF53335">
    <property type="entry name" value="S-adenosyl-L-methionine-dependent methyltransferases"/>
    <property type="match status" value="1"/>
</dbReference>
<sequence>MTQIYEKHFWGGNDFDFYSGEGSHNSKIVNPYLDSVVAFLSSHNNALTVCDLGCGDFNIGKQLAPFTSKYIGIDIVDALIERNKGLFMADNIEFECLNIATHQLPRADCVILRQVLQHLSNEEIKMIVNKLIDFKYIVLTEHLPLGNFEPNKDIITGQSIRLKHNSGVDILAPPFNLKIKEEVMHLNIVLESNKDYIVTRIYKCF</sequence>
<accession>A0ABS3T308</accession>
<gene>
    <name evidence="2" type="ORF">J4050_10215</name>
</gene>
<protein>
    <submittedName>
        <fullName evidence="2">Class I SAM-dependent methyltransferase</fullName>
    </submittedName>
</protein>